<dbReference type="CDD" id="cd12148">
    <property type="entry name" value="fungal_TF_MHR"/>
    <property type="match status" value="1"/>
</dbReference>
<feature type="domain" description="Xylanolytic transcriptional activator regulatory" evidence="8">
    <location>
        <begin position="331"/>
        <end position="632"/>
    </location>
</feature>
<keyword evidence="6" id="KW-0539">Nucleus</keyword>
<dbReference type="Proteomes" id="UP000191612">
    <property type="component" value="Unassembled WGS sequence"/>
</dbReference>
<evidence type="ECO:0000256" key="4">
    <source>
        <dbReference type="ARBA" id="ARBA00022771"/>
    </source>
</evidence>
<evidence type="ECO:0000256" key="6">
    <source>
        <dbReference type="ARBA" id="ARBA00023242"/>
    </source>
</evidence>
<evidence type="ECO:0000256" key="1">
    <source>
        <dbReference type="ARBA" id="ARBA00004123"/>
    </source>
</evidence>
<dbReference type="GO" id="GO:0000978">
    <property type="term" value="F:RNA polymerase II cis-regulatory region sequence-specific DNA binding"/>
    <property type="evidence" value="ECO:0007669"/>
    <property type="project" value="InterPro"/>
</dbReference>
<evidence type="ECO:0000256" key="7">
    <source>
        <dbReference type="SAM" id="MobiDB-lite"/>
    </source>
</evidence>
<keyword evidence="3" id="KW-0677">Repeat</keyword>
<dbReference type="GO" id="GO:0000785">
    <property type="term" value="C:chromatin"/>
    <property type="evidence" value="ECO:0007669"/>
    <property type="project" value="TreeGrafter"/>
</dbReference>
<keyword evidence="4" id="KW-0863">Zinc-finger</keyword>
<dbReference type="AlphaFoldDB" id="A0A1V6QTV5"/>
<evidence type="ECO:0000313" key="9">
    <source>
        <dbReference type="EMBL" id="OQD92392.1"/>
    </source>
</evidence>
<evidence type="ECO:0000313" key="10">
    <source>
        <dbReference type="Proteomes" id="UP000191612"/>
    </source>
</evidence>
<comment type="caution">
    <text evidence="9">The sequence shown here is derived from an EMBL/GenBank/DDBJ whole genome shotgun (WGS) entry which is preliminary data.</text>
</comment>
<dbReference type="GO" id="GO:0006351">
    <property type="term" value="P:DNA-templated transcription"/>
    <property type="evidence" value="ECO:0007669"/>
    <property type="project" value="InterPro"/>
</dbReference>
<evidence type="ECO:0000259" key="8">
    <source>
        <dbReference type="Pfam" id="PF04082"/>
    </source>
</evidence>
<keyword evidence="10" id="KW-1185">Reference proteome</keyword>
<sequence length="848" mass="93970">MRTGPAICGSSTPCGSATIFLSPKLHRSSALIDATVQCQGPWADHALLYRPAGSAKSSSSDKNISGDMSAPIHTRSPLYVNVAEDLHDNMLTRHLRLSHKDSPDYSDVTVDDPSSLPQRDGESRNSFGTLELDGTQGTGSTITEPVFSLSQPVPTCDQPAMQSDPIGFPPEADLMGIAAEKTANQTLLWNETDDLDFLWNDSRLFSEVLPASFFDTNLSLVDISQQYQVPLVEQQQSFEQAEQGQKNVDVSLDVNTEPNVDHENHPIAAEEEGDPSQNRQLQGNFAPSISPWKLTPSDYAGLSNDIKELAFVLPSSFSLPSRHTVSRFLEGFFRSYHDHMPFLHIPSSSASSLGTELILSLAAVGAFYRFEDAKGYMIYHAARTLINWRLDQRSGLGISNLTKTSHGYADTSNIRGPPQSSPTINNDKDAHPGLSRKNPTPLRLLQGLITLMTLASWADRAVVGDSLAMSGQVAMLVREIGISAPDAGHETSSWEDWVEKEERRRTLWVAYAQSNLQCLAFHFPPTILNQEVFLSLPSCGEEWKASNSHEWRHMRRFHTPDSRNFQQALGAILQGHQIHKPVAISAFANYVLIHGVFQEIFFARNTSSLVDQSTGSFSLSFAQAMESALRAWQNSWEATYESTLDPLSPRGPMGFNATALVRLAYIRLNANTGPHRQLSTRNPEEIARALIDGRPAVRQRSPFLDRAVLQCIHALSIPVRSGIQFIARTQTLNWSMQHSLCNLECTFLLNHWLQEIARCIEVFGVQNLRDDERKLLSMIYTVIREADLTELSDWADDDADAVRRLAASTARLWAETFGGFHVFNISQVIGESVTIIADILDSRLASSA</sequence>
<comment type="subcellular location">
    <subcellularLocation>
        <location evidence="1">Nucleus</location>
    </subcellularLocation>
</comment>
<evidence type="ECO:0000256" key="5">
    <source>
        <dbReference type="ARBA" id="ARBA00022833"/>
    </source>
</evidence>
<feature type="region of interest" description="Disordered" evidence="7">
    <location>
        <begin position="97"/>
        <end position="148"/>
    </location>
</feature>
<organism evidence="9 10">
    <name type="scientific">Penicillium solitum</name>
    <dbReference type="NCBI Taxonomy" id="60172"/>
    <lineage>
        <taxon>Eukaryota</taxon>
        <taxon>Fungi</taxon>
        <taxon>Dikarya</taxon>
        <taxon>Ascomycota</taxon>
        <taxon>Pezizomycotina</taxon>
        <taxon>Eurotiomycetes</taxon>
        <taxon>Eurotiomycetidae</taxon>
        <taxon>Eurotiales</taxon>
        <taxon>Aspergillaceae</taxon>
        <taxon>Penicillium</taxon>
    </lineage>
</organism>
<keyword evidence="2" id="KW-0479">Metal-binding</keyword>
<protein>
    <recommendedName>
        <fullName evidence="8">Xylanolytic transcriptional activator regulatory domain-containing protein</fullName>
    </recommendedName>
</protein>
<dbReference type="GO" id="GO:0000981">
    <property type="term" value="F:DNA-binding transcription factor activity, RNA polymerase II-specific"/>
    <property type="evidence" value="ECO:0007669"/>
    <property type="project" value="InterPro"/>
</dbReference>
<accession>A0A1V6QTV5</accession>
<reference evidence="10" key="1">
    <citation type="journal article" date="2017" name="Nat. Microbiol.">
        <title>Global analysis of biosynthetic gene clusters reveals vast potential of secondary metabolite production in Penicillium species.</title>
        <authorList>
            <person name="Nielsen J.C."/>
            <person name="Grijseels S."/>
            <person name="Prigent S."/>
            <person name="Ji B."/>
            <person name="Dainat J."/>
            <person name="Nielsen K.F."/>
            <person name="Frisvad J.C."/>
            <person name="Workman M."/>
            <person name="Nielsen J."/>
        </authorList>
    </citation>
    <scope>NUCLEOTIDE SEQUENCE [LARGE SCALE GENOMIC DNA]</scope>
    <source>
        <strain evidence="10">IBT 29525</strain>
    </source>
</reference>
<proteinExistence type="predicted"/>
<dbReference type="PANTHER" id="PTHR40626:SF10">
    <property type="entry name" value="C2H2-TYPE DOMAIN-CONTAINING PROTEIN"/>
    <property type="match status" value="1"/>
</dbReference>
<dbReference type="InterPro" id="IPR007219">
    <property type="entry name" value="XnlR_reg_dom"/>
</dbReference>
<keyword evidence="5" id="KW-0862">Zinc</keyword>
<dbReference type="STRING" id="60172.A0A1V6QTV5"/>
<evidence type="ECO:0000256" key="2">
    <source>
        <dbReference type="ARBA" id="ARBA00022723"/>
    </source>
</evidence>
<feature type="region of interest" description="Disordered" evidence="7">
    <location>
        <begin position="407"/>
        <end position="438"/>
    </location>
</feature>
<dbReference type="GO" id="GO:0008270">
    <property type="term" value="F:zinc ion binding"/>
    <property type="evidence" value="ECO:0007669"/>
    <property type="project" value="UniProtKB-KW"/>
</dbReference>
<dbReference type="Pfam" id="PF04082">
    <property type="entry name" value="Fungal_trans"/>
    <property type="match status" value="1"/>
</dbReference>
<dbReference type="EMBL" id="MDYO01000041">
    <property type="protein sequence ID" value="OQD92392.1"/>
    <property type="molecule type" value="Genomic_DNA"/>
</dbReference>
<dbReference type="PANTHER" id="PTHR40626">
    <property type="entry name" value="MIP31509P"/>
    <property type="match status" value="1"/>
</dbReference>
<gene>
    <name evidence="9" type="ORF">PENSOL_c041G04849</name>
</gene>
<dbReference type="InterPro" id="IPR051059">
    <property type="entry name" value="VerF-like"/>
</dbReference>
<name>A0A1V6QTV5_9EURO</name>
<feature type="compositionally biased region" description="Polar residues" evidence="7">
    <location>
        <begin position="138"/>
        <end position="148"/>
    </location>
</feature>
<dbReference type="GO" id="GO:0005634">
    <property type="term" value="C:nucleus"/>
    <property type="evidence" value="ECO:0007669"/>
    <property type="project" value="UniProtKB-SubCell"/>
</dbReference>
<evidence type="ECO:0000256" key="3">
    <source>
        <dbReference type="ARBA" id="ARBA00022737"/>
    </source>
</evidence>